<dbReference type="Proteomes" id="UP000006701">
    <property type="component" value="Unassembled WGS sequence"/>
</dbReference>
<gene>
    <name evidence="5" type="ORF">ACLA_058830</name>
</gene>
<name>A1C481_ASPCL</name>
<feature type="signal peptide" evidence="3">
    <location>
        <begin position="1"/>
        <end position="20"/>
    </location>
</feature>
<accession>A1C481</accession>
<evidence type="ECO:0000313" key="5">
    <source>
        <dbReference type="EMBL" id="EAW15221.1"/>
    </source>
</evidence>
<dbReference type="PANTHER" id="PTHR40633:SF6">
    <property type="entry name" value="MATRIX PROTEIN, PUTATIVE (AFU_ORTHOLOGUE AFUA_8G05410)-RELATED"/>
    <property type="match status" value="1"/>
</dbReference>
<dbReference type="PANTHER" id="PTHR40633">
    <property type="entry name" value="MATRIX PROTEIN, PUTATIVE (AFU_ORTHOLOGUE AFUA_8G05410)-RELATED"/>
    <property type="match status" value="1"/>
</dbReference>
<feature type="region of interest" description="Disordered" evidence="2">
    <location>
        <begin position="103"/>
        <end position="137"/>
    </location>
</feature>
<dbReference type="eggNOG" id="ENOG502QPZF">
    <property type="taxonomic scope" value="Eukaryota"/>
</dbReference>
<evidence type="ECO:0000313" key="6">
    <source>
        <dbReference type="Proteomes" id="UP000006701"/>
    </source>
</evidence>
<organism evidence="5 6">
    <name type="scientific">Aspergillus clavatus (strain ATCC 1007 / CBS 513.65 / DSM 816 / NCTC 3887 / NRRL 1 / QM 1276 / 107)</name>
    <dbReference type="NCBI Taxonomy" id="344612"/>
    <lineage>
        <taxon>Eukaryota</taxon>
        <taxon>Fungi</taxon>
        <taxon>Dikarya</taxon>
        <taxon>Ascomycota</taxon>
        <taxon>Pezizomycotina</taxon>
        <taxon>Eurotiomycetes</taxon>
        <taxon>Eurotiomycetidae</taxon>
        <taxon>Eurotiales</taxon>
        <taxon>Aspergillaceae</taxon>
        <taxon>Aspergillus</taxon>
        <taxon>Aspergillus subgen. Fumigati</taxon>
    </lineage>
</organism>
<reference evidence="5 6" key="1">
    <citation type="journal article" date="2008" name="PLoS Genet.">
        <title>Genomic islands in the pathogenic filamentous fungus Aspergillus fumigatus.</title>
        <authorList>
            <person name="Fedorova N.D."/>
            <person name="Khaldi N."/>
            <person name="Joardar V.S."/>
            <person name="Maiti R."/>
            <person name="Amedeo P."/>
            <person name="Anderson M.J."/>
            <person name="Crabtree J."/>
            <person name="Silva J.C."/>
            <person name="Badger J.H."/>
            <person name="Albarraq A."/>
            <person name="Angiuoli S."/>
            <person name="Bussey H."/>
            <person name="Bowyer P."/>
            <person name="Cotty P.J."/>
            <person name="Dyer P.S."/>
            <person name="Egan A."/>
            <person name="Galens K."/>
            <person name="Fraser-Liggett C.M."/>
            <person name="Haas B.J."/>
            <person name="Inman J.M."/>
            <person name="Kent R."/>
            <person name="Lemieux S."/>
            <person name="Malavazi I."/>
            <person name="Orvis J."/>
            <person name="Roemer T."/>
            <person name="Ronning C.M."/>
            <person name="Sundaram J.P."/>
            <person name="Sutton G."/>
            <person name="Turner G."/>
            <person name="Venter J.C."/>
            <person name="White O.R."/>
            <person name="Whitty B.R."/>
            <person name="Youngman P."/>
            <person name="Wolfe K.H."/>
            <person name="Goldman G.H."/>
            <person name="Wortman J.R."/>
            <person name="Jiang B."/>
            <person name="Denning D.W."/>
            <person name="Nierman W.C."/>
        </authorList>
    </citation>
    <scope>NUCLEOTIDE SEQUENCE [LARGE SCALE GENOMIC DNA]</scope>
    <source>
        <strain evidence="6">ATCC 1007 / CBS 513.65 / DSM 816 / NCTC 3887 / NRRL 1</strain>
    </source>
</reference>
<dbReference type="RefSeq" id="XP_001276647.1">
    <property type="nucleotide sequence ID" value="XM_001276646.1"/>
</dbReference>
<dbReference type="KEGG" id="act:ACLA_058830"/>
<dbReference type="Pfam" id="PF10342">
    <property type="entry name" value="Kre9_KNH"/>
    <property type="match status" value="1"/>
</dbReference>
<dbReference type="HOGENOM" id="CLU_065618_4_0_1"/>
<dbReference type="AlphaFoldDB" id="A1C481"/>
<feature type="domain" description="Yeast cell wall synthesis Kre9/Knh1-like N-terminal" evidence="4">
    <location>
        <begin position="32"/>
        <end position="105"/>
    </location>
</feature>
<dbReference type="GeneID" id="4708745"/>
<dbReference type="EMBL" id="DS026990">
    <property type="protein sequence ID" value="EAW15221.1"/>
    <property type="molecule type" value="Genomic_DNA"/>
</dbReference>
<evidence type="ECO:0000256" key="2">
    <source>
        <dbReference type="SAM" id="MobiDB-lite"/>
    </source>
</evidence>
<feature type="chain" id="PRO_5002632912" evidence="3">
    <location>
        <begin position="21"/>
        <end position="204"/>
    </location>
</feature>
<sequence>MYWFNPLLAAGVCLAELSAAQMVAFTEWPAHLTHGESATVKWQGVPDVPVTIYLRKGDANNLDHVQVLTTNGRGGSFTFVPDDSLPDGSDYALQIQQNGQENYSGLLTLGNPDGKKPGPPSPTTQNAKPQTPANLPPHEDVWPTEVAKGNNAQFASVDDMSKGSTDFTYGTAMAAKLETNDAPVGRIRLGWALASVGALFYLAQ</sequence>
<dbReference type="OrthoDB" id="5589325at2759"/>
<evidence type="ECO:0000259" key="4">
    <source>
        <dbReference type="Pfam" id="PF10342"/>
    </source>
</evidence>
<dbReference type="InterPro" id="IPR018466">
    <property type="entry name" value="Kre9/Knh1-like_N"/>
</dbReference>
<feature type="compositionally biased region" description="Polar residues" evidence="2">
    <location>
        <begin position="123"/>
        <end position="133"/>
    </location>
</feature>
<dbReference type="InterPro" id="IPR052982">
    <property type="entry name" value="SRP1/TIP1-like"/>
</dbReference>
<dbReference type="VEuPathDB" id="FungiDB:ACLA_058830"/>
<evidence type="ECO:0000256" key="3">
    <source>
        <dbReference type="SAM" id="SignalP"/>
    </source>
</evidence>
<protein>
    <submittedName>
        <fullName evidence="5">Extracellular matrix protein, putative</fullName>
    </submittedName>
</protein>
<dbReference type="OMA" id="LSFTQWP"/>
<evidence type="ECO:0000256" key="1">
    <source>
        <dbReference type="ARBA" id="ARBA00022729"/>
    </source>
</evidence>
<keyword evidence="1 3" id="KW-0732">Signal</keyword>
<keyword evidence="6" id="KW-1185">Reference proteome</keyword>
<proteinExistence type="predicted"/>